<protein>
    <submittedName>
        <fullName evidence="1">Uncharacterized protein</fullName>
    </submittedName>
</protein>
<accession>A0A0F9HCF1</accession>
<reference evidence="1" key="1">
    <citation type="journal article" date="2015" name="Nature">
        <title>Complex archaea that bridge the gap between prokaryotes and eukaryotes.</title>
        <authorList>
            <person name="Spang A."/>
            <person name="Saw J.H."/>
            <person name="Jorgensen S.L."/>
            <person name="Zaremba-Niedzwiedzka K."/>
            <person name="Martijn J."/>
            <person name="Lind A.E."/>
            <person name="van Eijk R."/>
            <person name="Schleper C."/>
            <person name="Guy L."/>
            <person name="Ettema T.J."/>
        </authorList>
    </citation>
    <scope>NUCLEOTIDE SEQUENCE</scope>
</reference>
<feature type="non-terminal residue" evidence="1">
    <location>
        <position position="1"/>
    </location>
</feature>
<gene>
    <name evidence="1" type="ORF">LCGC14_2081660</name>
</gene>
<dbReference type="AlphaFoldDB" id="A0A0F9HCF1"/>
<name>A0A0F9HCF1_9ZZZZ</name>
<evidence type="ECO:0000313" key="1">
    <source>
        <dbReference type="EMBL" id="KKL72762.1"/>
    </source>
</evidence>
<sequence>ILNPLAPKPMPLPGTTVNLFPETLVTSFFCNIPVVISHSYVTFR</sequence>
<proteinExistence type="predicted"/>
<comment type="caution">
    <text evidence="1">The sequence shown here is derived from an EMBL/GenBank/DDBJ whole genome shotgun (WGS) entry which is preliminary data.</text>
</comment>
<organism evidence="1">
    <name type="scientific">marine sediment metagenome</name>
    <dbReference type="NCBI Taxonomy" id="412755"/>
    <lineage>
        <taxon>unclassified sequences</taxon>
        <taxon>metagenomes</taxon>
        <taxon>ecological metagenomes</taxon>
    </lineage>
</organism>
<dbReference type="EMBL" id="LAZR01025170">
    <property type="protein sequence ID" value="KKL72762.1"/>
    <property type="molecule type" value="Genomic_DNA"/>
</dbReference>